<evidence type="ECO:0000259" key="3">
    <source>
        <dbReference type="Pfam" id="PF08719"/>
    </source>
</evidence>
<dbReference type="Proteomes" id="UP000323819">
    <property type="component" value="Unassembled WGS sequence"/>
</dbReference>
<protein>
    <submittedName>
        <fullName evidence="4">NADAR family protein</fullName>
    </submittedName>
</protein>
<dbReference type="CDD" id="cd15457">
    <property type="entry name" value="NADAR"/>
    <property type="match status" value="1"/>
</dbReference>
<comment type="catalytic activity">
    <reaction evidence="2">
        <text>2,5-diamino-6-hydroxy-4-(5-phosphoribosylamino)-pyrimidine + H2O = 2,5,6-triamino-4-hydroxypyrimidine + D-ribose 5-phosphate</text>
        <dbReference type="Rhea" id="RHEA:23436"/>
        <dbReference type="ChEBI" id="CHEBI:15377"/>
        <dbReference type="ChEBI" id="CHEBI:58614"/>
        <dbReference type="ChEBI" id="CHEBI:78346"/>
        <dbReference type="ChEBI" id="CHEBI:137796"/>
    </reaction>
</comment>
<evidence type="ECO:0000313" key="4">
    <source>
        <dbReference type="EMBL" id="TXX67302.1"/>
    </source>
</evidence>
<sequence length="165" mass="18925">MKVTDRFVFFFSEKEIYSQWYPSPFEIKGVKFPTAEHYMMFAKACLFGDKITAEQILQCTSPKEAKALGRKVSPFDAEIWDKKAMSYVRQASLAKFRQNPELLKTILQHAGKEFVEASPYDKIWGVGLGQNDPRILNPKNWLGKNQLGFVLSYVAKELAAENQAY</sequence>
<feature type="domain" description="NADAR" evidence="3">
    <location>
        <begin position="12"/>
        <end position="158"/>
    </location>
</feature>
<comment type="caution">
    <text evidence="4">The sequence shown here is derived from an EMBL/GenBank/DDBJ whole genome shotgun (WGS) entry which is preliminary data.</text>
</comment>
<comment type="catalytic activity">
    <reaction evidence="1">
        <text>5-amino-6-(5-phospho-D-ribosylamino)uracil + H2O = 5,6-diaminouracil + D-ribose 5-phosphate</text>
        <dbReference type="Rhea" id="RHEA:55020"/>
        <dbReference type="ChEBI" id="CHEBI:15377"/>
        <dbReference type="ChEBI" id="CHEBI:46252"/>
        <dbReference type="ChEBI" id="CHEBI:58453"/>
        <dbReference type="ChEBI" id="CHEBI:78346"/>
    </reaction>
</comment>
<organism evidence="4 5">
    <name type="scientific">Vibrio cholerae</name>
    <dbReference type="NCBI Taxonomy" id="666"/>
    <lineage>
        <taxon>Bacteria</taxon>
        <taxon>Pseudomonadati</taxon>
        <taxon>Pseudomonadota</taxon>
        <taxon>Gammaproteobacteria</taxon>
        <taxon>Vibrionales</taxon>
        <taxon>Vibrionaceae</taxon>
        <taxon>Vibrio</taxon>
    </lineage>
</organism>
<dbReference type="InterPro" id="IPR037238">
    <property type="entry name" value="YbiA-like_sf"/>
</dbReference>
<dbReference type="AlphaFoldDB" id="A0ABD7SR32"/>
<dbReference type="Gene3D" id="1.10.357.40">
    <property type="entry name" value="YbiA-like"/>
    <property type="match status" value="1"/>
</dbReference>
<dbReference type="Pfam" id="PF08719">
    <property type="entry name" value="NADAR"/>
    <property type="match status" value="1"/>
</dbReference>
<dbReference type="RefSeq" id="WP_148521450.1">
    <property type="nucleotide sequence ID" value="NZ_JAANNJ010000044.1"/>
</dbReference>
<name>A0ABD7SR32_VIBCL</name>
<dbReference type="NCBIfam" id="TIGR02464">
    <property type="entry name" value="ribofla_fusion"/>
    <property type="match status" value="1"/>
</dbReference>
<gene>
    <name evidence="4" type="ORF">FXF03_01635</name>
</gene>
<reference evidence="4 5" key="1">
    <citation type="submission" date="2019-06" db="EMBL/GenBank/DDBJ databases">
        <title>Vibrio cholerae phylogeny based on whole-genome sequencing reveals genetic diversity and population strucutre.</title>
        <authorList>
            <person name="Zhiqiu Y."/>
            <person name="Bin L."/>
            <person name="Lingyan J."/>
        </authorList>
    </citation>
    <scope>NUCLEOTIDE SEQUENCE [LARGE SCALE GENOMIC DNA]</scope>
    <source>
        <strain evidence="4 5">N2814</strain>
    </source>
</reference>
<evidence type="ECO:0000313" key="5">
    <source>
        <dbReference type="Proteomes" id="UP000323819"/>
    </source>
</evidence>
<accession>A0ABD7SR32</accession>
<evidence type="ECO:0000256" key="1">
    <source>
        <dbReference type="ARBA" id="ARBA00000022"/>
    </source>
</evidence>
<dbReference type="SUPFAM" id="SSF143990">
    <property type="entry name" value="YbiA-like"/>
    <property type="match status" value="1"/>
</dbReference>
<evidence type="ECO:0000256" key="2">
    <source>
        <dbReference type="ARBA" id="ARBA00000751"/>
    </source>
</evidence>
<dbReference type="EMBL" id="VSIJ01000005">
    <property type="protein sequence ID" value="TXX67302.1"/>
    <property type="molecule type" value="Genomic_DNA"/>
</dbReference>
<proteinExistence type="predicted"/>
<dbReference type="InterPro" id="IPR012816">
    <property type="entry name" value="NADAR"/>
</dbReference>